<evidence type="ECO:0000256" key="2">
    <source>
        <dbReference type="ARBA" id="ARBA00023002"/>
    </source>
</evidence>
<dbReference type="SUPFAM" id="SSF51735">
    <property type="entry name" value="NAD(P)-binding Rossmann-fold domains"/>
    <property type="match status" value="1"/>
</dbReference>
<dbReference type="EMBL" id="BAABFB010000024">
    <property type="protein sequence ID" value="GAA4474996.1"/>
    <property type="molecule type" value="Genomic_DNA"/>
</dbReference>
<evidence type="ECO:0000313" key="4">
    <source>
        <dbReference type="EMBL" id="GAA4474996.1"/>
    </source>
</evidence>
<dbReference type="InterPro" id="IPR020904">
    <property type="entry name" value="Sc_DH/Rdtase_CS"/>
</dbReference>
<dbReference type="PANTHER" id="PTHR43658:SF8">
    <property type="entry name" value="17-BETA-HYDROXYSTEROID DEHYDROGENASE 14-RELATED"/>
    <property type="match status" value="1"/>
</dbReference>
<protein>
    <submittedName>
        <fullName evidence="4">SDR family NAD(P)-dependent oxidoreductase</fullName>
    </submittedName>
</protein>
<dbReference type="PRINTS" id="PR00081">
    <property type="entry name" value="GDHRDH"/>
</dbReference>
<accession>A0ABP8NYR3</accession>
<gene>
    <name evidence="4" type="ORF">GCM10023094_11610</name>
</gene>
<organism evidence="4 5">
    <name type="scientific">Rhodococcus olei</name>
    <dbReference type="NCBI Taxonomy" id="2161675"/>
    <lineage>
        <taxon>Bacteria</taxon>
        <taxon>Bacillati</taxon>
        <taxon>Actinomycetota</taxon>
        <taxon>Actinomycetes</taxon>
        <taxon>Mycobacteriales</taxon>
        <taxon>Nocardiaceae</taxon>
        <taxon>Rhodococcus</taxon>
    </lineage>
</organism>
<comment type="caution">
    <text evidence="4">The sequence shown here is derived from an EMBL/GenBank/DDBJ whole genome shotgun (WGS) entry which is preliminary data.</text>
</comment>
<dbReference type="SMART" id="SM00822">
    <property type="entry name" value="PKS_KR"/>
    <property type="match status" value="1"/>
</dbReference>
<keyword evidence="2" id="KW-0560">Oxidoreductase</keyword>
<dbReference type="InterPro" id="IPR036291">
    <property type="entry name" value="NAD(P)-bd_dom_sf"/>
</dbReference>
<dbReference type="PROSITE" id="PS00061">
    <property type="entry name" value="ADH_SHORT"/>
    <property type="match status" value="1"/>
</dbReference>
<dbReference type="Proteomes" id="UP001501183">
    <property type="component" value="Unassembled WGS sequence"/>
</dbReference>
<name>A0ABP8NYR3_9NOCA</name>
<proteinExistence type="inferred from homology"/>
<evidence type="ECO:0000313" key="5">
    <source>
        <dbReference type="Proteomes" id="UP001501183"/>
    </source>
</evidence>
<sequence>MDMSNGTAVVTGGASGLGLGTVRQLVNRGIPTVLVDLPTSKGVEIAAELGELASFMPADITDSDQFNAALDTAEAIAPLRAVVHCAGRAATVRVLDKEGNPGDIEQYEGVIKTNLIGSFNVLRLAASRMVKSEPVGEERGVVILTASVAAWEGQIGQMPYASSKAGIVGMTLCAARDLARKKVRVNSIAPGIFDTPGLGRHSQEVRDGLAAQVPHPSRMGVPSEFGHLAVSIVENPMINGETIRIDGAIRMSAR</sequence>
<evidence type="ECO:0000256" key="1">
    <source>
        <dbReference type="ARBA" id="ARBA00006484"/>
    </source>
</evidence>
<dbReference type="PANTHER" id="PTHR43658">
    <property type="entry name" value="SHORT-CHAIN DEHYDROGENASE/REDUCTASE"/>
    <property type="match status" value="1"/>
</dbReference>
<dbReference type="Pfam" id="PF00106">
    <property type="entry name" value="adh_short"/>
    <property type="match status" value="1"/>
</dbReference>
<feature type="domain" description="Ketoreductase" evidence="3">
    <location>
        <begin position="6"/>
        <end position="195"/>
    </location>
</feature>
<dbReference type="Gene3D" id="3.40.50.720">
    <property type="entry name" value="NAD(P)-binding Rossmann-like Domain"/>
    <property type="match status" value="1"/>
</dbReference>
<dbReference type="RefSeq" id="WP_345342828.1">
    <property type="nucleotide sequence ID" value="NZ_BAABFB010000024.1"/>
</dbReference>
<dbReference type="InterPro" id="IPR002347">
    <property type="entry name" value="SDR_fam"/>
</dbReference>
<reference evidence="5" key="1">
    <citation type="journal article" date="2019" name="Int. J. Syst. Evol. Microbiol.">
        <title>The Global Catalogue of Microorganisms (GCM) 10K type strain sequencing project: providing services to taxonomists for standard genome sequencing and annotation.</title>
        <authorList>
            <consortium name="The Broad Institute Genomics Platform"/>
            <consortium name="The Broad Institute Genome Sequencing Center for Infectious Disease"/>
            <person name="Wu L."/>
            <person name="Ma J."/>
        </authorList>
    </citation>
    <scope>NUCLEOTIDE SEQUENCE [LARGE SCALE GENOMIC DNA]</scope>
    <source>
        <strain evidence="5">JCM 32206</strain>
    </source>
</reference>
<dbReference type="InterPro" id="IPR057326">
    <property type="entry name" value="KR_dom"/>
</dbReference>
<keyword evidence="5" id="KW-1185">Reference proteome</keyword>
<comment type="similarity">
    <text evidence="1">Belongs to the short-chain dehydrogenases/reductases (SDR) family.</text>
</comment>
<evidence type="ECO:0000259" key="3">
    <source>
        <dbReference type="SMART" id="SM00822"/>
    </source>
</evidence>